<evidence type="ECO:0000256" key="3">
    <source>
        <dbReference type="ARBA" id="ARBA00022692"/>
    </source>
</evidence>
<feature type="transmembrane region" description="Helical" evidence="6">
    <location>
        <begin position="39"/>
        <end position="62"/>
    </location>
</feature>
<organism evidence="7 8">
    <name type="scientific">Corynebacterium falsenii</name>
    <dbReference type="NCBI Taxonomy" id="108486"/>
    <lineage>
        <taxon>Bacteria</taxon>
        <taxon>Bacillati</taxon>
        <taxon>Actinomycetota</taxon>
        <taxon>Actinomycetes</taxon>
        <taxon>Mycobacteriales</taxon>
        <taxon>Corynebacteriaceae</taxon>
        <taxon>Corynebacterium</taxon>
    </lineage>
</organism>
<evidence type="ECO:0000256" key="4">
    <source>
        <dbReference type="ARBA" id="ARBA00022989"/>
    </source>
</evidence>
<keyword evidence="4 6" id="KW-1133">Transmembrane helix</keyword>
<dbReference type="GO" id="GO:0005886">
    <property type="term" value="C:plasma membrane"/>
    <property type="evidence" value="ECO:0007669"/>
    <property type="project" value="UniProtKB-SubCell"/>
</dbReference>
<comment type="subcellular location">
    <subcellularLocation>
        <location evidence="1">Cell membrane</location>
        <topology evidence="1">Multi-pass membrane protein</topology>
    </subcellularLocation>
</comment>
<dbReference type="RefSeq" id="WP_119664309.1">
    <property type="nucleotide sequence ID" value="NZ_QXJK01000002.1"/>
</dbReference>
<dbReference type="OrthoDB" id="9814990at2"/>
<dbReference type="PANTHER" id="PTHR30086">
    <property type="entry name" value="ARGININE EXPORTER PROTEIN ARGO"/>
    <property type="match status" value="1"/>
</dbReference>
<keyword evidence="3 6" id="KW-0812">Transmembrane</keyword>
<feature type="transmembrane region" description="Helical" evidence="6">
    <location>
        <begin position="68"/>
        <end position="89"/>
    </location>
</feature>
<evidence type="ECO:0000313" key="7">
    <source>
        <dbReference type="EMBL" id="RIX36134.1"/>
    </source>
</evidence>
<evidence type="ECO:0000313" key="8">
    <source>
        <dbReference type="Proteomes" id="UP000285278"/>
    </source>
</evidence>
<protein>
    <submittedName>
        <fullName evidence="7">LysE family translocator</fullName>
    </submittedName>
</protein>
<dbReference type="GO" id="GO:0015171">
    <property type="term" value="F:amino acid transmembrane transporter activity"/>
    <property type="evidence" value="ECO:0007669"/>
    <property type="project" value="TreeGrafter"/>
</dbReference>
<name>A0A418Q8W9_9CORY</name>
<proteinExistence type="predicted"/>
<keyword evidence="5 6" id="KW-0472">Membrane</keyword>
<keyword evidence="8" id="KW-1185">Reference proteome</keyword>
<evidence type="ECO:0000256" key="1">
    <source>
        <dbReference type="ARBA" id="ARBA00004651"/>
    </source>
</evidence>
<evidence type="ECO:0000256" key="2">
    <source>
        <dbReference type="ARBA" id="ARBA00022475"/>
    </source>
</evidence>
<feature type="transmembrane region" description="Helical" evidence="6">
    <location>
        <begin position="183"/>
        <end position="202"/>
    </location>
</feature>
<dbReference type="Proteomes" id="UP000285278">
    <property type="component" value="Unassembled WGS sequence"/>
</dbReference>
<dbReference type="AlphaFoldDB" id="A0A418Q8W9"/>
<evidence type="ECO:0000256" key="6">
    <source>
        <dbReference type="SAM" id="Phobius"/>
    </source>
</evidence>
<dbReference type="Pfam" id="PF01810">
    <property type="entry name" value="LysE"/>
    <property type="match status" value="1"/>
</dbReference>
<dbReference type="EMBL" id="QXJK01000002">
    <property type="protein sequence ID" value="RIX36134.1"/>
    <property type="molecule type" value="Genomic_DNA"/>
</dbReference>
<dbReference type="PANTHER" id="PTHR30086:SF20">
    <property type="entry name" value="ARGININE EXPORTER PROTEIN ARGO-RELATED"/>
    <property type="match status" value="1"/>
</dbReference>
<reference evidence="7 8" key="1">
    <citation type="submission" date="2018-09" db="EMBL/GenBank/DDBJ databases">
        <title>Optimization and identification of Corynebacterium falsenii FN1-14 from fish paste.</title>
        <authorList>
            <person name="Daroonpunt R."/>
            <person name="Tanasupawat S."/>
        </authorList>
    </citation>
    <scope>NUCLEOTIDE SEQUENCE [LARGE SCALE GENOMIC DNA]</scope>
    <source>
        <strain evidence="7 8">FN1-14</strain>
    </source>
</reference>
<gene>
    <name evidence="7" type="ORF">D3M95_02240</name>
</gene>
<accession>A0A418Q8W9</accession>
<sequence>MLDFTVLPAFIGVILVFLAPPGPDMTYMLAVGLQGGRVAAIRAILGIGTGMAAYAGAVALGLGALAAAYPGALAFVKLLGCVYLLWLAISTARHARTAAATPAEAPSQCWYLRGLLVSLTNPKLILFFLAVLPRFIGEASNTTAQLLMLGAVNVSTEVLLYGAIGVAASALSSRFTERPGAQMVFNYIAAAVYLALALVIGVDAVRSLTA</sequence>
<feature type="transmembrane region" description="Helical" evidence="6">
    <location>
        <begin position="144"/>
        <end position="171"/>
    </location>
</feature>
<dbReference type="InterPro" id="IPR001123">
    <property type="entry name" value="LeuE-type"/>
</dbReference>
<feature type="transmembrane region" description="Helical" evidence="6">
    <location>
        <begin position="6"/>
        <end position="27"/>
    </location>
</feature>
<keyword evidence="2" id="KW-1003">Cell membrane</keyword>
<feature type="transmembrane region" description="Helical" evidence="6">
    <location>
        <begin position="110"/>
        <end position="132"/>
    </location>
</feature>
<evidence type="ECO:0000256" key="5">
    <source>
        <dbReference type="ARBA" id="ARBA00023136"/>
    </source>
</evidence>
<comment type="caution">
    <text evidence="7">The sequence shown here is derived from an EMBL/GenBank/DDBJ whole genome shotgun (WGS) entry which is preliminary data.</text>
</comment>